<reference evidence="1 2" key="1">
    <citation type="submission" date="2014-07" db="EMBL/GenBank/DDBJ databases">
        <title>Genome of Flavobacterium reichenbachii LMG 25512.</title>
        <authorList>
            <person name="Stropko S.J."/>
            <person name="Pipes S.E."/>
            <person name="Newman J.D."/>
        </authorList>
    </citation>
    <scope>NUCLEOTIDE SEQUENCE [LARGE SCALE GENOMIC DNA]</scope>
    <source>
        <strain evidence="1 2">LMG 25512</strain>
    </source>
</reference>
<dbReference type="RefSeq" id="WP_035683601.1">
    <property type="nucleotide sequence ID" value="NZ_JPRL01000001.1"/>
</dbReference>
<dbReference type="AlphaFoldDB" id="A0A085ZN24"/>
<proteinExistence type="predicted"/>
<dbReference type="STRING" id="362418.IW19_10025"/>
<protein>
    <recommendedName>
        <fullName evidence="3">Lipoprotein</fullName>
    </recommendedName>
</protein>
<comment type="caution">
    <text evidence="1">The sequence shown here is derived from an EMBL/GenBank/DDBJ whole genome shotgun (WGS) entry which is preliminary data.</text>
</comment>
<dbReference type="PROSITE" id="PS51257">
    <property type="entry name" value="PROKAR_LIPOPROTEIN"/>
    <property type="match status" value="1"/>
</dbReference>
<dbReference type="OrthoDB" id="1228437at2"/>
<dbReference type="Proteomes" id="UP000028715">
    <property type="component" value="Unassembled WGS sequence"/>
</dbReference>
<evidence type="ECO:0000313" key="2">
    <source>
        <dbReference type="Proteomes" id="UP000028715"/>
    </source>
</evidence>
<evidence type="ECO:0008006" key="3">
    <source>
        <dbReference type="Google" id="ProtNLM"/>
    </source>
</evidence>
<dbReference type="EMBL" id="JPRL01000001">
    <property type="protein sequence ID" value="KFF05838.1"/>
    <property type="molecule type" value="Genomic_DNA"/>
</dbReference>
<organism evidence="1 2">
    <name type="scientific">Flavobacterium reichenbachii</name>
    <dbReference type="NCBI Taxonomy" id="362418"/>
    <lineage>
        <taxon>Bacteria</taxon>
        <taxon>Pseudomonadati</taxon>
        <taxon>Bacteroidota</taxon>
        <taxon>Flavobacteriia</taxon>
        <taxon>Flavobacteriales</taxon>
        <taxon>Flavobacteriaceae</taxon>
        <taxon>Flavobacterium</taxon>
    </lineage>
</organism>
<evidence type="ECO:0000313" key="1">
    <source>
        <dbReference type="EMBL" id="KFF05838.1"/>
    </source>
</evidence>
<keyword evidence="2" id="KW-1185">Reference proteome</keyword>
<gene>
    <name evidence="1" type="ORF">IW19_10025</name>
</gene>
<accession>A0A085ZN24</accession>
<name>A0A085ZN24_9FLAO</name>
<sequence>MKKIISLLVFSFLLSCTKEKIDLPPLLENVLPSSSEMTFNLLLSENKFPDKIKKFYQVQNQDTVNILEFDKNKNLIFKYYKQYVSENWNGRFIYMIEANVYNDNKLIKTYYLHSNIEYELFEYSYSGDNITELKSTILGYLKDYNTNPHLFIKEIKNYKDCIDFVKKIESENKKRPNYIIKREFWNNEIKEYSNFNTTKYDGSYKLYILNKNNKIQKIEYYVKGKKWDSNAKYFEYDSSNNLKKTYSIDQKDTLRSTEYRYKNLSKIIIRKESNIEISRKEFLKNTLIKNTYQAVDSSYYGTENFFLDKFGIPVKTTQKDQEIDTCYNFKNYYEFYK</sequence>